<name>A0A078JKC6_BRANA</name>
<accession>A0A078JKC6</accession>
<evidence type="ECO:0000313" key="1">
    <source>
        <dbReference type="EMBL" id="CDY66885.1"/>
    </source>
</evidence>
<sequence>MALARLALRNLQQKLSSTFMCPSG</sequence>
<proteinExistence type="predicted"/>
<organism evidence="1 2">
    <name type="scientific">Brassica napus</name>
    <name type="common">Rape</name>
    <dbReference type="NCBI Taxonomy" id="3708"/>
    <lineage>
        <taxon>Eukaryota</taxon>
        <taxon>Viridiplantae</taxon>
        <taxon>Streptophyta</taxon>
        <taxon>Embryophyta</taxon>
        <taxon>Tracheophyta</taxon>
        <taxon>Spermatophyta</taxon>
        <taxon>Magnoliopsida</taxon>
        <taxon>eudicotyledons</taxon>
        <taxon>Gunneridae</taxon>
        <taxon>Pentapetalae</taxon>
        <taxon>rosids</taxon>
        <taxon>malvids</taxon>
        <taxon>Brassicales</taxon>
        <taxon>Brassicaceae</taxon>
        <taxon>Brassiceae</taxon>
        <taxon>Brassica</taxon>
    </lineage>
</organism>
<evidence type="ECO:0000313" key="2">
    <source>
        <dbReference type="Proteomes" id="UP000028999"/>
    </source>
</evidence>
<dbReference type="Proteomes" id="UP000028999">
    <property type="component" value="Unassembled WGS sequence"/>
</dbReference>
<reference evidence="1 2" key="1">
    <citation type="journal article" date="2014" name="Science">
        <title>Plant genetics. Early allopolyploid evolution in the post-Neolithic Brassica napus oilseed genome.</title>
        <authorList>
            <person name="Chalhoub B."/>
            <person name="Denoeud F."/>
            <person name="Liu S."/>
            <person name="Parkin I.A."/>
            <person name="Tang H."/>
            <person name="Wang X."/>
            <person name="Chiquet J."/>
            <person name="Belcram H."/>
            <person name="Tong C."/>
            <person name="Samans B."/>
            <person name="Correa M."/>
            <person name="Da Silva C."/>
            <person name="Just J."/>
            <person name="Falentin C."/>
            <person name="Koh C.S."/>
            <person name="Le Clainche I."/>
            <person name="Bernard M."/>
            <person name="Bento P."/>
            <person name="Noel B."/>
            <person name="Labadie K."/>
            <person name="Alberti A."/>
            <person name="Charles M."/>
            <person name="Arnaud D."/>
            <person name="Guo H."/>
            <person name="Daviaud C."/>
            <person name="Alamery S."/>
            <person name="Jabbari K."/>
            <person name="Zhao M."/>
            <person name="Edger P.P."/>
            <person name="Chelaifa H."/>
            <person name="Tack D."/>
            <person name="Lassalle G."/>
            <person name="Mestiri I."/>
            <person name="Schnel N."/>
            <person name="Le Paslier M.C."/>
            <person name="Fan G."/>
            <person name="Renault V."/>
            <person name="Bayer P.E."/>
            <person name="Golicz A.A."/>
            <person name="Manoli S."/>
            <person name="Lee T.H."/>
            <person name="Thi V.H."/>
            <person name="Chalabi S."/>
            <person name="Hu Q."/>
            <person name="Fan C."/>
            <person name="Tollenaere R."/>
            <person name="Lu Y."/>
            <person name="Battail C."/>
            <person name="Shen J."/>
            <person name="Sidebottom C.H."/>
            <person name="Wang X."/>
            <person name="Canaguier A."/>
            <person name="Chauveau A."/>
            <person name="Berard A."/>
            <person name="Deniot G."/>
            <person name="Guan M."/>
            <person name="Liu Z."/>
            <person name="Sun F."/>
            <person name="Lim Y.P."/>
            <person name="Lyons E."/>
            <person name="Town C.D."/>
            <person name="Bancroft I."/>
            <person name="Wang X."/>
            <person name="Meng J."/>
            <person name="Ma J."/>
            <person name="Pires J.C."/>
            <person name="King G.J."/>
            <person name="Brunel D."/>
            <person name="Delourme R."/>
            <person name="Renard M."/>
            <person name="Aury J.M."/>
            <person name="Adams K.L."/>
            <person name="Batley J."/>
            <person name="Snowdon R.J."/>
            <person name="Tost J."/>
            <person name="Edwards D."/>
            <person name="Zhou Y."/>
            <person name="Hua W."/>
            <person name="Sharpe A.G."/>
            <person name="Paterson A.H."/>
            <person name="Guan C."/>
            <person name="Wincker P."/>
        </authorList>
    </citation>
    <scope>NUCLEOTIDE SEQUENCE [LARGE SCALE GENOMIC DNA]</scope>
    <source>
        <strain evidence="2">cv. Darmor-bzh</strain>
    </source>
</reference>
<keyword evidence="2" id="KW-1185">Reference proteome</keyword>
<gene>
    <name evidence="1" type="primary">BnaA06g37460D</name>
    <name evidence="1" type="ORF">GSBRNA2T00056782001</name>
</gene>
<dbReference type="AlphaFoldDB" id="A0A078JKC6"/>
<protein>
    <submittedName>
        <fullName evidence="1">BnaA06g37460D protein</fullName>
    </submittedName>
</protein>
<dbReference type="EMBL" id="LK035553">
    <property type="protein sequence ID" value="CDY66885.1"/>
    <property type="molecule type" value="Genomic_DNA"/>
</dbReference>
<dbReference type="Gramene" id="CDY66885">
    <property type="protein sequence ID" value="CDY66885"/>
    <property type="gene ID" value="GSBRNA2T00056782001"/>
</dbReference>
<dbReference type="PaxDb" id="3708-A0A078JKC6"/>